<dbReference type="AlphaFoldDB" id="A0A2S7KT98"/>
<gene>
    <name evidence="1" type="ORF">BST85_13795</name>
</gene>
<evidence type="ECO:0000313" key="2">
    <source>
        <dbReference type="Proteomes" id="UP000239800"/>
    </source>
</evidence>
<protein>
    <submittedName>
        <fullName evidence="1">Uncharacterized protein</fullName>
    </submittedName>
</protein>
<dbReference type="Proteomes" id="UP000239800">
    <property type="component" value="Unassembled WGS sequence"/>
</dbReference>
<dbReference type="Pfam" id="PF19765">
    <property type="entry name" value="DUF6252"/>
    <property type="match status" value="1"/>
</dbReference>
<dbReference type="EMBL" id="MQUB01000001">
    <property type="protein sequence ID" value="PQB05851.1"/>
    <property type="molecule type" value="Genomic_DNA"/>
</dbReference>
<reference evidence="1 2" key="1">
    <citation type="submission" date="2016-11" db="EMBL/GenBank/DDBJ databases">
        <title>Trade-off between light-utilization and light-protection in marine flavobacteria.</title>
        <authorList>
            <person name="Kumagai Y."/>
        </authorList>
    </citation>
    <scope>NUCLEOTIDE SEQUENCE [LARGE SCALE GENOMIC DNA]</scope>
    <source>
        <strain evidence="1 2">NBRC 107741</strain>
    </source>
</reference>
<comment type="caution">
    <text evidence="1">The sequence shown here is derived from an EMBL/GenBank/DDBJ whole genome shotgun (WGS) entry which is preliminary data.</text>
</comment>
<sequence>MEFNQLNFYFIFVYQPLRPVIMKTKVFFLLVAVLTLWSCSEDDPPPLLLRAVNADFFFDATSTSAVQNPDGTYTITGTGDRGKITIILNDIALGYKQFNGDGIVIYESANGVVYTTLSNPNASFTGSMVMETTGATISGRFKFTGYNGQNPLEFRQGEFNNIAVGAPDPSDSED</sequence>
<name>A0A2S7KT98_9FLAO</name>
<proteinExistence type="predicted"/>
<evidence type="ECO:0000313" key="1">
    <source>
        <dbReference type="EMBL" id="PQB05851.1"/>
    </source>
</evidence>
<keyword evidence="2" id="KW-1185">Reference proteome</keyword>
<organism evidence="1 2">
    <name type="scientific">Aureitalea marina</name>
    <dbReference type="NCBI Taxonomy" id="930804"/>
    <lineage>
        <taxon>Bacteria</taxon>
        <taxon>Pseudomonadati</taxon>
        <taxon>Bacteroidota</taxon>
        <taxon>Flavobacteriia</taxon>
        <taxon>Flavobacteriales</taxon>
        <taxon>Flavobacteriaceae</taxon>
        <taxon>Aureitalea</taxon>
    </lineage>
</organism>
<dbReference type="InterPro" id="IPR046219">
    <property type="entry name" value="DUF6252"/>
</dbReference>
<accession>A0A2S7KT98</accession>